<proteinExistence type="predicted"/>
<sequence>AFFLFYFNIKKEINQISMSAIFYKVIFKGTKGDKNESHSLTFKSIISDKPINIPSQYFSSLKILSQKRQNVINFQNIREVIKSGDIAISYNFNYYIVILYTSLSDGKKEGFLIGNAKKLGDILIGIWPFNQPNTQLTSDVILEKLDVLTSSENFKNISVIYS</sequence>
<comment type="caution">
    <text evidence="1">The sequence shown here is derived from an EMBL/GenBank/DDBJ whole genome shotgun (WGS) entry which is preliminary data.</text>
</comment>
<dbReference type="AlphaFoldDB" id="X1QDP2"/>
<protein>
    <submittedName>
        <fullName evidence="1">Uncharacterized protein</fullName>
    </submittedName>
</protein>
<feature type="non-terminal residue" evidence="1">
    <location>
        <position position="1"/>
    </location>
</feature>
<name>X1QDP2_9ZZZZ</name>
<gene>
    <name evidence="1" type="ORF">S12H4_05891</name>
</gene>
<accession>X1QDP2</accession>
<reference evidence="1" key="1">
    <citation type="journal article" date="2014" name="Front. Microbiol.">
        <title>High frequency of phylogenetically diverse reductive dehalogenase-homologous genes in deep subseafloor sedimentary metagenomes.</title>
        <authorList>
            <person name="Kawai M."/>
            <person name="Futagami T."/>
            <person name="Toyoda A."/>
            <person name="Takaki Y."/>
            <person name="Nishi S."/>
            <person name="Hori S."/>
            <person name="Arai W."/>
            <person name="Tsubouchi T."/>
            <person name="Morono Y."/>
            <person name="Uchiyama I."/>
            <person name="Ito T."/>
            <person name="Fujiyama A."/>
            <person name="Inagaki F."/>
            <person name="Takami H."/>
        </authorList>
    </citation>
    <scope>NUCLEOTIDE SEQUENCE</scope>
    <source>
        <strain evidence="1">Expedition CK06-06</strain>
    </source>
</reference>
<organism evidence="1">
    <name type="scientific">marine sediment metagenome</name>
    <dbReference type="NCBI Taxonomy" id="412755"/>
    <lineage>
        <taxon>unclassified sequences</taxon>
        <taxon>metagenomes</taxon>
        <taxon>ecological metagenomes</taxon>
    </lineage>
</organism>
<evidence type="ECO:0000313" key="1">
    <source>
        <dbReference type="EMBL" id="GAI66343.1"/>
    </source>
</evidence>
<dbReference type="EMBL" id="BARW01002005">
    <property type="protein sequence ID" value="GAI66343.1"/>
    <property type="molecule type" value="Genomic_DNA"/>
</dbReference>